<dbReference type="InterPro" id="IPR033985">
    <property type="entry name" value="SusD-like_N"/>
</dbReference>
<dbReference type="RefSeq" id="WP_120272649.1">
    <property type="nucleotide sequence ID" value="NZ_RAPN01000001.1"/>
</dbReference>
<dbReference type="OrthoDB" id="1096885at2"/>
<keyword evidence="9" id="KW-1185">Reference proteome</keyword>
<name>A0A419W7B6_9BACT</name>
<evidence type="ECO:0000256" key="1">
    <source>
        <dbReference type="ARBA" id="ARBA00004442"/>
    </source>
</evidence>
<dbReference type="Proteomes" id="UP000283387">
    <property type="component" value="Unassembled WGS sequence"/>
</dbReference>
<evidence type="ECO:0000256" key="2">
    <source>
        <dbReference type="ARBA" id="ARBA00006275"/>
    </source>
</evidence>
<accession>A0A419W7B6</accession>
<dbReference type="GO" id="GO:0009279">
    <property type="term" value="C:cell outer membrane"/>
    <property type="evidence" value="ECO:0007669"/>
    <property type="project" value="UniProtKB-SubCell"/>
</dbReference>
<comment type="caution">
    <text evidence="8">The sequence shown here is derived from an EMBL/GenBank/DDBJ whole genome shotgun (WGS) entry which is preliminary data.</text>
</comment>
<dbReference type="AlphaFoldDB" id="A0A419W7B6"/>
<evidence type="ECO:0000259" key="6">
    <source>
        <dbReference type="Pfam" id="PF07980"/>
    </source>
</evidence>
<keyword evidence="5" id="KW-0998">Cell outer membrane</keyword>
<dbReference type="InterPro" id="IPR011990">
    <property type="entry name" value="TPR-like_helical_dom_sf"/>
</dbReference>
<evidence type="ECO:0000256" key="5">
    <source>
        <dbReference type="ARBA" id="ARBA00023237"/>
    </source>
</evidence>
<evidence type="ECO:0000313" key="8">
    <source>
        <dbReference type="EMBL" id="RKD91335.1"/>
    </source>
</evidence>
<dbReference type="EMBL" id="RAPN01000001">
    <property type="protein sequence ID" value="RKD91335.1"/>
    <property type="molecule type" value="Genomic_DNA"/>
</dbReference>
<comment type="subcellular location">
    <subcellularLocation>
        <location evidence="1">Cell outer membrane</location>
    </subcellularLocation>
</comment>
<dbReference type="Pfam" id="PF07980">
    <property type="entry name" value="SusD_RagB"/>
    <property type="match status" value="1"/>
</dbReference>
<evidence type="ECO:0000256" key="4">
    <source>
        <dbReference type="ARBA" id="ARBA00023136"/>
    </source>
</evidence>
<organism evidence="8 9">
    <name type="scientific">Mangrovibacterium diazotrophicum</name>
    <dbReference type="NCBI Taxonomy" id="1261403"/>
    <lineage>
        <taxon>Bacteria</taxon>
        <taxon>Pseudomonadati</taxon>
        <taxon>Bacteroidota</taxon>
        <taxon>Bacteroidia</taxon>
        <taxon>Marinilabiliales</taxon>
        <taxon>Prolixibacteraceae</taxon>
        <taxon>Mangrovibacterium</taxon>
    </lineage>
</organism>
<gene>
    <name evidence="8" type="ORF">BC643_1688</name>
</gene>
<evidence type="ECO:0000313" key="9">
    <source>
        <dbReference type="Proteomes" id="UP000283387"/>
    </source>
</evidence>
<sequence length="610" mass="69629">MKKIYSIILIIGLGLGFFSSCSDMLDQSPDNILTNEEVFKDWNMIQSVLANYYGRVKWGQRIGDDWQYIYLDEACNSSGGPDYTQNFGDAHWRVFDYGLIRNINQFLEGIRSDAAADLTTDQRSQIEGEARFLRAWTYFNMVRCMGGMPIVGDEVFEYNQGMDVAPLQIPRSTEAESYDYVISECDAIFDLLPGDKTTNSARVNKWTALALKARAAIYAASLSKYNNELADPIMTSGNEVGIPASLSEGYYQIAYNTAKQIIDESPYMLQDQLDDKARNFYETTSVKDNNVEVMWTNDYIYPGQTTQFTTRNIPRSIREDMDGTIITPILNLVEAYEYTNDRDGELATMDTEGDYVFYDKPQDIYANKDARLWGTVIYGGSSFKGKDIVFQAGQKHLVDGVWTDIVDNIGSKDDDGLVITAEDGPTTSNDQNVNKTGFCIRKFLDETVGAGTRGRGSEMWFVNFRYAESVLIAAEAAMELGDQTNAVKYINQIRTRAGIQSLSSVTLDDIINENRVEFAFENHRYWDLKRWRKAHILWNGIEGDPTATHYALFPYLINEPGNPNDGKWVFDKQKAHMSVYPRYFQMKNYYNFIDQDWINRNPQLVKNPYQ</sequence>
<protein>
    <submittedName>
        <fullName evidence="8">Putative outer membrane starch-binding protein</fullName>
    </submittedName>
</protein>
<evidence type="ECO:0000256" key="3">
    <source>
        <dbReference type="ARBA" id="ARBA00022729"/>
    </source>
</evidence>
<keyword evidence="4" id="KW-0472">Membrane</keyword>
<dbReference type="SUPFAM" id="SSF48452">
    <property type="entry name" value="TPR-like"/>
    <property type="match status" value="1"/>
</dbReference>
<dbReference type="PROSITE" id="PS51257">
    <property type="entry name" value="PROKAR_LIPOPROTEIN"/>
    <property type="match status" value="1"/>
</dbReference>
<dbReference type="Gene3D" id="1.25.40.390">
    <property type="match status" value="1"/>
</dbReference>
<dbReference type="Pfam" id="PF14322">
    <property type="entry name" value="SusD-like_3"/>
    <property type="match status" value="1"/>
</dbReference>
<reference evidence="8 9" key="1">
    <citation type="submission" date="2018-09" db="EMBL/GenBank/DDBJ databases">
        <title>Genomic Encyclopedia of Archaeal and Bacterial Type Strains, Phase II (KMG-II): from individual species to whole genera.</title>
        <authorList>
            <person name="Goeker M."/>
        </authorList>
    </citation>
    <scope>NUCLEOTIDE SEQUENCE [LARGE SCALE GENOMIC DNA]</scope>
    <source>
        <strain evidence="8 9">DSM 27148</strain>
    </source>
</reference>
<evidence type="ECO:0000259" key="7">
    <source>
        <dbReference type="Pfam" id="PF14322"/>
    </source>
</evidence>
<feature type="domain" description="RagB/SusD" evidence="6">
    <location>
        <begin position="322"/>
        <end position="609"/>
    </location>
</feature>
<proteinExistence type="inferred from homology"/>
<comment type="similarity">
    <text evidence="2">Belongs to the SusD family.</text>
</comment>
<feature type="domain" description="SusD-like N-terminal" evidence="7">
    <location>
        <begin position="97"/>
        <end position="214"/>
    </location>
</feature>
<dbReference type="InterPro" id="IPR012944">
    <property type="entry name" value="SusD_RagB_dom"/>
</dbReference>
<keyword evidence="3" id="KW-0732">Signal</keyword>